<dbReference type="GO" id="GO:0008270">
    <property type="term" value="F:zinc ion binding"/>
    <property type="evidence" value="ECO:0007669"/>
    <property type="project" value="UniProtKB-KW"/>
</dbReference>
<evidence type="ECO:0000259" key="7">
    <source>
        <dbReference type="PROSITE" id="PS50950"/>
    </source>
</evidence>
<dbReference type="SMART" id="SM00692">
    <property type="entry name" value="DM3"/>
    <property type="match status" value="1"/>
</dbReference>
<proteinExistence type="predicted"/>
<dbReference type="GO" id="GO:0043565">
    <property type="term" value="F:sequence-specific DNA binding"/>
    <property type="evidence" value="ECO:0007669"/>
    <property type="project" value="InterPro"/>
</dbReference>
<evidence type="ECO:0000313" key="8">
    <source>
        <dbReference type="EMBL" id="CAG6593357.1"/>
    </source>
</evidence>
<organism evidence="8">
    <name type="scientific">Culex pipiens</name>
    <name type="common">House mosquito</name>
    <dbReference type="NCBI Taxonomy" id="7175"/>
    <lineage>
        <taxon>Eukaryota</taxon>
        <taxon>Metazoa</taxon>
        <taxon>Ecdysozoa</taxon>
        <taxon>Arthropoda</taxon>
        <taxon>Hexapoda</taxon>
        <taxon>Insecta</taxon>
        <taxon>Pterygota</taxon>
        <taxon>Neoptera</taxon>
        <taxon>Endopterygota</taxon>
        <taxon>Diptera</taxon>
        <taxon>Nematocera</taxon>
        <taxon>Culicoidea</taxon>
        <taxon>Culicidae</taxon>
        <taxon>Culicinae</taxon>
        <taxon>Culicini</taxon>
        <taxon>Culex</taxon>
        <taxon>Culex</taxon>
    </lineage>
</organism>
<dbReference type="InterPro" id="IPR006612">
    <property type="entry name" value="THAP_Znf"/>
</dbReference>
<name>A0A8D8KT57_CULPI</name>
<keyword evidence="1" id="KW-0479">Metal-binding</keyword>
<evidence type="ECO:0000256" key="4">
    <source>
        <dbReference type="ARBA" id="ARBA00023125"/>
    </source>
</evidence>
<protein>
    <submittedName>
        <fullName evidence="8">(northern house mosquito) hypothetical protein</fullName>
    </submittedName>
</protein>
<evidence type="ECO:0000256" key="6">
    <source>
        <dbReference type="SAM" id="Coils"/>
    </source>
</evidence>
<dbReference type="SMART" id="SM00980">
    <property type="entry name" value="THAP"/>
    <property type="match status" value="1"/>
</dbReference>
<evidence type="ECO:0000256" key="5">
    <source>
        <dbReference type="PROSITE-ProRule" id="PRU00309"/>
    </source>
</evidence>
<keyword evidence="2 5" id="KW-0863">Zinc-finger</keyword>
<dbReference type="PANTHER" id="PTHR46600">
    <property type="entry name" value="THAP DOMAIN-CONTAINING"/>
    <property type="match status" value="1"/>
</dbReference>
<dbReference type="InterPro" id="IPR038441">
    <property type="entry name" value="THAP_Znf_sf"/>
</dbReference>
<keyword evidence="3" id="KW-0862">Zinc</keyword>
<feature type="coiled-coil region" evidence="6">
    <location>
        <begin position="189"/>
        <end position="226"/>
    </location>
</feature>
<dbReference type="SUPFAM" id="SSF57716">
    <property type="entry name" value="Glucocorticoid receptor-like (DNA-binding domain)"/>
    <property type="match status" value="1"/>
</dbReference>
<dbReference type="PANTHER" id="PTHR46600:SF11">
    <property type="entry name" value="THAP DOMAIN-CONTAINING PROTEIN 10"/>
    <property type="match status" value="1"/>
</dbReference>
<keyword evidence="4 5" id="KW-0238">DNA-binding</keyword>
<evidence type="ECO:0000256" key="1">
    <source>
        <dbReference type="ARBA" id="ARBA00022723"/>
    </source>
</evidence>
<dbReference type="InterPro" id="IPR026516">
    <property type="entry name" value="THAP1/10"/>
</dbReference>
<accession>A0A8D8KT57</accession>
<feature type="domain" description="THAP-type" evidence="7">
    <location>
        <begin position="1"/>
        <end position="81"/>
    </location>
</feature>
<dbReference type="AlphaFoldDB" id="A0A8D8KT57"/>
<sequence length="239" mass="27488">MKYGRKCLVCKNTRHREHGLRLFKFPPRDSPVWPRWLEACGLTEADIDLNSREPPRLCHRHFQQKDFLTRKLTGMAVPSLFPVEVLTEVTREATPPEVGVGGEEEDESLVTEQQQQQVIEEVVFEAVVQPDQLIEFNRSIEDFLDDADDSVNVTPAEEVDYVESSELISEQTVGDTIEELVSPEKVCNDDNHNKLLEELNAERAKVEKLKQELLERDKKINDQQELLAQLGVQFVTYND</sequence>
<dbReference type="Gene3D" id="6.20.210.20">
    <property type="entry name" value="THAP domain"/>
    <property type="match status" value="1"/>
</dbReference>
<dbReference type="PROSITE" id="PS50950">
    <property type="entry name" value="ZF_THAP"/>
    <property type="match status" value="1"/>
</dbReference>
<evidence type="ECO:0000256" key="3">
    <source>
        <dbReference type="ARBA" id="ARBA00022833"/>
    </source>
</evidence>
<reference evidence="8" key="1">
    <citation type="submission" date="2021-05" db="EMBL/GenBank/DDBJ databases">
        <authorList>
            <person name="Alioto T."/>
            <person name="Alioto T."/>
            <person name="Gomez Garrido J."/>
        </authorList>
    </citation>
    <scope>NUCLEOTIDE SEQUENCE</scope>
</reference>
<dbReference type="EMBL" id="HBUE01331221">
    <property type="protein sequence ID" value="CAG6593357.1"/>
    <property type="molecule type" value="Transcribed_RNA"/>
</dbReference>
<evidence type="ECO:0000256" key="2">
    <source>
        <dbReference type="ARBA" id="ARBA00022771"/>
    </source>
</evidence>
<dbReference type="EMBL" id="HBUE01224511">
    <property type="protein sequence ID" value="CAG6541284.1"/>
    <property type="molecule type" value="Transcribed_RNA"/>
</dbReference>
<keyword evidence="6" id="KW-0175">Coiled coil</keyword>
<dbReference type="Pfam" id="PF05485">
    <property type="entry name" value="THAP"/>
    <property type="match status" value="1"/>
</dbReference>